<protein>
    <submittedName>
        <fullName evidence="11">Poly(A) polymerase</fullName>
    </submittedName>
</protein>
<keyword evidence="2 8" id="KW-0808">Transferase</keyword>
<reference evidence="11" key="1">
    <citation type="journal article" date="2014" name="Int. J. Syst. Evol. Microbiol.">
        <title>Complete genome of a new Firmicutes species belonging to the dominant human colonic microbiota ('Ruminococcus bicirculans') reveals two chromosomes and a selective capacity to utilize plant glucans.</title>
        <authorList>
            <consortium name="NISC Comparative Sequencing Program"/>
            <person name="Wegmann U."/>
            <person name="Louis P."/>
            <person name="Goesmann A."/>
            <person name="Henrissat B."/>
            <person name="Duncan S.H."/>
            <person name="Flint H.J."/>
        </authorList>
    </citation>
    <scope>NUCLEOTIDE SEQUENCE</scope>
    <source>
        <strain evidence="11">NBRC 103408</strain>
    </source>
</reference>
<evidence type="ECO:0000256" key="1">
    <source>
        <dbReference type="ARBA" id="ARBA00001946"/>
    </source>
</evidence>
<dbReference type="RefSeq" id="WP_169559707.1">
    <property type="nucleotide sequence ID" value="NZ_BSNF01000001.1"/>
</dbReference>
<proteinExistence type="inferred from homology"/>
<evidence type="ECO:0000256" key="4">
    <source>
        <dbReference type="ARBA" id="ARBA00022695"/>
    </source>
</evidence>
<evidence type="ECO:0000313" key="11">
    <source>
        <dbReference type="EMBL" id="GLQ05732.1"/>
    </source>
</evidence>
<feature type="domain" description="Poly A polymerase head" evidence="9">
    <location>
        <begin position="38"/>
        <end position="158"/>
    </location>
</feature>
<evidence type="ECO:0000256" key="7">
    <source>
        <dbReference type="ARBA" id="ARBA00022842"/>
    </source>
</evidence>
<dbReference type="InterPro" id="IPR050264">
    <property type="entry name" value="Bact_CCA-adding_enz_type3_sf"/>
</dbReference>
<keyword evidence="5" id="KW-0479">Metal-binding</keyword>
<comment type="cofactor">
    <cofactor evidence="1">
        <name>Mg(2+)</name>
        <dbReference type="ChEBI" id="CHEBI:18420"/>
    </cofactor>
</comment>
<dbReference type="EMBL" id="BSNF01000001">
    <property type="protein sequence ID" value="GLQ05732.1"/>
    <property type="molecule type" value="Genomic_DNA"/>
</dbReference>
<dbReference type="Proteomes" id="UP001161409">
    <property type="component" value="Unassembled WGS sequence"/>
</dbReference>
<dbReference type="InterPro" id="IPR043519">
    <property type="entry name" value="NT_sf"/>
</dbReference>
<keyword evidence="4" id="KW-0548">Nucleotidyltransferase</keyword>
<dbReference type="SUPFAM" id="SSF81301">
    <property type="entry name" value="Nucleotidyltransferase"/>
    <property type="match status" value="1"/>
</dbReference>
<evidence type="ECO:0000256" key="3">
    <source>
        <dbReference type="ARBA" id="ARBA00022694"/>
    </source>
</evidence>
<keyword evidence="8" id="KW-0694">RNA-binding</keyword>
<evidence type="ECO:0000256" key="8">
    <source>
        <dbReference type="RuleBase" id="RU003953"/>
    </source>
</evidence>
<dbReference type="PANTHER" id="PTHR46173">
    <property type="entry name" value="CCA TRNA NUCLEOTIDYLTRANSFERASE 1, MITOCHONDRIAL"/>
    <property type="match status" value="1"/>
</dbReference>
<name>A0ABQ5U0K0_9PROT</name>
<gene>
    <name evidence="11" type="ORF">GCM10007924_09530</name>
</gene>
<keyword evidence="6" id="KW-0547">Nucleotide-binding</keyword>
<accession>A0ABQ5U0K0</accession>
<dbReference type="CDD" id="cd05398">
    <property type="entry name" value="NT_ClassII-CCAase"/>
    <property type="match status" value="1"/>
</dbReference>
<evidence type="ECO:0000259" key="10">
    <source>
        <dbReference type="Pfam" id="PF12627"/>
    </source>
</evidence>
<keyword evidence="7" id="KW-0460">Magnesium</keyword>
<evidence type="ECO:0000259" key="9">
    <source>
        <dbReference type="Pfam" id="PF01743"/>
    </source>
</evidence>
<dbReference type="Pfam" id="PF12627">
    <property type="entry name" value="PolyA_pol_RNAbd"/>
    <property type="match status" value="1"/>
</dbReference>
<sequence>MTGHVLLDLAEQPPDWLSCPETCELLRLIHEAGGEGMFVGGCVRDALIGRTTDDLDLCTDLRPEKVMEALQEAGHRVIPTGLKHGTVTVLIGHFRYEVTTLRVDVQTFGRHAEVAFTRDWAEDAQRRDFTMNALYLAGNGDLFDPVGGLDDLAAGRVRFIGDAHQRIAEDRLRILRYFRFLGRYGVAAPDQEALAACRQAAADLAHLSAERVSKELLQILALDRPATVLEEMQACGVLEVIFKRPVRLHGVLALLALPLQTDAVLRLGAVLKSSGADPLEFSRRLRLSRHMETRLCAMLDGGLGATLDEGEQKASLYRLGRTVFTDQSLLAWSETGSDRYAAYVTLAETWHVPIFPVTGKDLLDLGLPPGPKVGNILAALEECWIASTFSMDRKALLERVSSHLI</sequence>
<feature type="domain" description="tRNA nucleotidyltransferase/poly(A) polymerase RNA and SrmB- binding" evidence="10">
    <location>
        <begin position="190"/>
        <end position="243"/>
    </location>
</feature>
<evidence type="ECO:0000256" key="6">
    <source>
        <dbReference type="ARBA" id="ARBA00022741"/>
    </source>
</evidence>
<dbReference type="InterPro" id="IPR032828">
    <property type="entry name" value="PolyA_RNA-bd"/>
</dbReference>
<comment type="similarity">
    <text evidence="8">Belongs to the tRNA nucleotidyltransferase/poly(A) polymerase family.</text>
</comment>
<keyword evidence="3" id="KW-0819">tRNA processing</keyword>
<evidence type="ECO:0000256" key="2">
    <source>
        <dbReference type="ARBA" id="ARBA00022679"/>
    </source>
</evidence>
<dbReference type="PANTHER" id="PTHR46173:SF1">
    <property type="entry name" value="CCA TRNA NUCLEOTIDYLTRANSFERASE 1, MITOCHONDRIAL"/>
    <property type="match status" value="1"/>
</dbReference>
<dbReference type="SUPFAM" id="SSF81891">
    <property type="entry name" value="Poly A polymerase C-terminal region-like"/>
    <property type="match status" value="1"/>
</dbReference>
<dbReference type="InterPro" id="IPR002646">
    <property type="entry name" value="PolA_pol_head_dom"/>
</dbReference>
<dbReference type="Gene3D" id="1.10.3090.10">
    <property type="entry name" value="cca-adding enzyme, domain 2"/>
    <property type="match status" value="1"/>
</dbReference>
<organism evidence="11 12">
    <name type="scientific">Sneathiella chinensis</name>
    <dbReference type="NCBI Taxonomy" id="349750"/>
    <lineage>
        <taxon>Bacteria</taxon>
        <taxon>Pseudomonadati</taxon>
        <taxon>Pseudomonadota</taxon>
        <taxon>Alphaproteobacteria</taxon>
        <taxon>Sneathiellales</taxon>
        <taxon>Sneathiellaceae</taxon>
        <taxon>Sneathiella</taxon>
    </lineage>
</organism>
<keyword evidence="12" id="KW-1185">Reference proteome</keyword>
<reference evidence="11" key="2">
    <citation type="submission" date="2023-01" db="EMBL/GenBank/DDBJ databases">
        <title>Draft genome sequence of Sneathiella chinensis strain NBRC 103408.</title>
        <authorList>
            <person name="Sun Q."/>
            <person name="Mori K."/>
        </authorList>
    </citation>
    <scope>NUCLEOTIDE SEQUENCE</scope>
    <source>
        <strain evidence="11">NBRC 103408</strain>
    </source>
</reference>
<evidence type="ECO:0000313" key="12">
    <source>
        <dbReference type="Proteomes" id="UP001161409"/>
    </source>
</evidence>
<evidence type="ECO:0000256" key="5">
    <source>
        <dbReference type="ARBA" id="ARBA00022723"/>
    </source>
</evidence>
<dbReference type="Gene3D" id="3.30.460.10">
    <property type="entry name" value="Beta Polymerase, domain 2"/>
    <property type="match status" value="1"/>
</dbReference>
<comment type="caution">
    <text evidence="11">The sequence shown here is derived from an EMBL/GenBank/DDBJ whole genome shotgun (WGS) entry which is preliminary data.</text>
</comment>
<dbReference type="Pfam" id="PF01743">
    <property type="entry name" value="PolyA_pol"/>
    <property type="match status" value="1"/>
</dbReference>